<dbReference type="Pfam" id="PF15348">
    <property type="entry name" value="GEMIN8"/>
    <property type="match status" value="1"/>
</dbReference>
<dbReference type="PANTHER" id="PTHR16238:SF7">
    <property type="entry name" value="GEM-ASSOCIATED PROTEIN 8"/>
    <property type="match status" value="1"/>
</dbReference>
<evidence type="ECO:0000313" key="2">
    <source>
        <dbReference type="Proteomes" id="UP000887566"/>
    </source>
</evidence>
<evidence type="ECO:0000313" key="3">
    <source>
        <dbReference type="WBParaSite" id="PSAMB.scaffold275size59647.g4167.t1"/>
    </source>
</evidence>
<evidence type="ECO:0000256" key="1">
    <source>
        <dbReference type="SAM" id="MobiDB-lite"/>
    </source>
</evidence>
<sequence length="235" mass="26917">MSASEGDWHAAPQFAPYWQHYEAAKQWTNEHARVLQRIAADARRSHSSDILLPPPPMPPPPPPFKLNSNRKRKRFIPAECPPMAVELASASADMPEQYDNEEMDQPTEEVEMSDEMIAFFRKTMEHRLERDKSRAGLDTEDTQEGATEQQSSFKWLADMHEYVSADKVGVSGLAEASLLPPQLHKAEENRRAEAKRVYGEDAEKILAMETLMQMRFDQEYDKSKPPLWPNIPLNL</sequence>
<feature type="compositionally biased region" description="Pro residues" evidence="1">
    <location>
        <begin position="52"/>
        <end position="64"/>
    </location>
</feature>
<name>A0A914VYB6_9BILA</name>
<dbReference type="Proteomes" id="UP000887566">
    <property type="component" value="Unplaced"/>
</dbReference>
<dbReference type="InterPro" id="IPR034754">
    <property type="entry name" value="GEMIN8"/>
</dbReference>
<dbReference type="AlphaFoldDB" id="A0A914VYB6"/>
<feature type="region of interest" description="Disordered" evidence="1">
    <location>
        <begin position="130"/>
        <end position="149"/>
    </location>
</feature>
<protein>
    <submittedName>
        <fullName evidence="3">Gem-associated protein 8</fullName>
    </submittedName>
</protein>
<feature type="region of interest" description="Disordered" evidence="1">
    <location>
        <begin position="40"/>
        <end position="68"/>
    </location>
</feature>
<reference evidence="3" key="1">
    <citation type="submission" date="2022-11" db="UniProtKB">
        <authorList>
            <consortium name="WormBaseParasite"/>
        </authorList>
    </citation>
    <scope>IDENTIFICATION</scope>
</reference>
<keyword evidence="2" id="KW-1185">Reference proteome</keyword>
<dbReference type="GO" id="GO:0032797">
    <property type="term" value="C:SMN complex"/>
    <property type="evidence" value="ECO:0007669"/>
    <property type="project" value="InterPro"/>
</dbReference>
<dbReference type="WBParaSite" id="PSAMB.scaffold275size59647.g4167.t1">
    <property type="protein sequence ID" value="PSAMB.scaffold275size59647.g4167.t1"/>
    <property type="gene ID" value="PSAMB.scaffold275size59647.g4167"/>
</dbReference>
<accession>A0A914VYB6</accession>
<dbReference type="GO" id="GO:0000387">
    <property type="term" value="P:spliceosomal snRNP assembly"/>
    <property type="evidence" value="ECO:0007669"/>
    <property type="project" value="InterPro"/>
</dbReference>
<proteinExistence type="predicted"/>
<dbReference type="PANTHER" id="PTHR16238">
    <property type="entry name" value="GEM-ASSOCIATED PROTEIN 8"/>
    <property type="match status" value="1"/>
</dbReference>
<organism evidence="2 3">
    <name type="scientific">Plectus sambesii</name>
    <dbReference type="NCBI Taxonomy" id="2011161"/>
    <lineage>
        <taxon>Eukaryota</taxon>
        <taxon>Metazoa</taxon>
        <taxon>Ecdysozoa</taxon>
        <taxon>Nematoda</taxon>
        <taxon>Chromadorea</taxon>
        <taxon>Plectida</taxon>
        <taxon>Plectina</taxon>
        <taxon>Plectoidea</taxon>
        <taxon>Plectidae</taxon>
        <taxon>Plectus</taxon>
    </lineage>
</organism>